<reference evidence="2 3" key="1">
    <citation type="submission" date="2016-08" db="EMBL/GenBank/DDBJ databases">
        <authorList>
            <person name="Seilhamer J.J."/>
        </authorList>
    </citation>
    <scope>NUCLEOTIDE SEQUENCE [LARGE SCALE GENOMIC DNA]</scope>
    <source>
        <strain evidence="2 3">BRTC-1</strain>
    </source>
</reference>
<dbReference type="RefSeq" id="WP_067554149.1">
    <property type="nucleotide sequence ID" value="NZ_CP016895.1"/>
</dbReference>
<name>A0A1B2LZ33_9GAMM</name>
<feature type="domain" description="Transcriptional regulator SutA RNAP-binding" evidence="1">
    <location>
        <begin position="5"/>
        <end position="31"/>
    </location>
</feature>
<dbReference type="EMBL" id="CP016895">
    <property type="protein sequence ID" value="AOA58195.1"/>
    <property type="molecule type" value="Genomic_DNA"/>
</dbReference>
<sequence>MIHQKQLESAALAAEVEKFLAKGGKVDVLPRSHYVTFRSPCFDKSKSELAALARNHKRKTFSYWCDEHGICLHNTKTGACVRCGAKS</sequence>
<evidence type="ECO:0000259" key="1">
    <source>
        <dbReference type="Pfam" id="PF20661"/>
    </source>
</evidence>
<dbReference type="STRING" id="1789224.BFG52_07410"/>
<organism evidence="2 3">
    <name type="scientific">Acinetobacter larvae</name>
    <dbReference type="NCBI Taxonomy" id="1789224"/>
    <lineage>
        <taxon>Bacteria</taxon>
        <taxon>Pseudomonadati</taxon>
        <taxon>Pseudomonadota</taxon>
        <taxon>Gammaproteobacteria</taxon>
        <taxon>Moraxellales</taxon>
        <taxon>Moraxellaceae</taxon>
        <taxon>Acinetobacter</taxon>
    </lineage>
</organism>
<dbReference type="Proteomes" id="UP000093391">
    <property type="component" value="Chromosome"/>
</dbReference>
<dbReference type="KEGG" id="ala:BFG52_07410"/>
<evidence type="ECO:0000313" key="2">
    <source>
        <dbReference type="EMBL" id="AOA58195.1"/>
    </source>
</evidence>
<dbReference type="InterPro" id="IPR049191">
    <property type="entry name" value="SutA_RBD"/>
</dbReference>
<gene>
    <name evidence="2" type="ORF">BFG52_07410</name>
</gene>
<dbReference type="AlphaFoldDB" id="A0A1B2LZ33"/>
<accession>A0A1B2LZ33</accession>
<dbReference type="OrthoDB" id="9787207at2"/>
<keyword evidence="3" id="KW-1185">Reference proteome</keyword>
<evidence type="ECO:0000313" key="3">
    <source>
        <dbReference type="Proteomes" id="UP000093391"/>
    </source>
</evidence>
<dbReference type="Pfam" id="PF20661">
    <property type="entry name" value="SutA-RBD"/>
    <property type="match status" value="1"/>
</dbReference>
<proteinExistence type="predicted"/>
<protein>
    <recommendedName>
        <fullName evidence="1">Transcriptional regulator SutA RNAP-binding domain-containing protein</fullName>
    </recommendedName>
</protein>